<dbReference type="EMBL" id="CP045851">
    <property type="protein sequence ID" value="QGG95920.1"/>
    <property type="molecule type" value="Genomic_DNA"/>
</dbReference>
<organism evidence="2 3">
    <name type="scientific">Actinomarinicola tropica</name>
    <dbReference type="NCBI Taxonomy" id="2789776"/>
    <lineage>
        <taxon>Bacteria</taxon>
        <taxon>Bacillati</taxon>
        <taxon>Actinomycetota</taxon>
        <taxon>Acidimicrobiia</taxon>
        <taxon>Acidimicrobiales</taxon>
        <taxon>Iamiaceae</taxon>
        <taxon>Actinomarinicola</taxon>
    </lineage>
</organism>
<name>A0A5Q2RPV8_9ACTN</name>
<reference evidence="2 3" key="1">
    <citation type="submission" date="2019-11" db="EMBL/GenBank/DDBJ databases">
        <authorList>
            <person name="He Y."/>
        </authorList>
    </citation>
    <scope>NUCLEOTIDE SEQUENCE [LARGE SCALE GENOMIC DNA]</scope>
    <source>
        <strain evidence="2 3">SCSIO 58843</strain>
    </source>
</reference>
<evidence type="ECO:0000313" key="3">
    <source>
        <dbReference type="Proteomes" id="UP000334019"/>
    </source>
</evidence>
<evidence type="ECO:0000259" key="1">
    <source>
        <dbReference type="PROSITE" id="PS51471"/>
    </source>
</evidence>
<dbReference type="PROSITE" id="PS51471">
    <property type="entry name" value="FE2OG_OXY"/>
    <property type="match status" value="1"/>
</dbReference>
<proteinExistence type="predicted"/>
<accession>A0A5Q2RPV8</accession>
<dbReference type="GO" id="GO:0006307">
    <property type="term" value="P:DNA alkylation repair"/>
    <property type="evidence" value="ECO:0007669"/>
    <property type="project" value="InterPro"/>
</dbReference>
<dbReference type="GO" id="GO:0051213">
    <property type="term" value="F:dioxygenase activity"/>
    <property type="evidence" value="ECO:0007669"/>
    <property type="project" value="InterPro"/>
</dbReference>
<feature type="domain" description="Fe2OG dioxygenase" evidence="1">
    <location>
        <begin position="94"/>
        <end position="200"/>
    </location>
</feature>
<dbReference type="Gene3D" id="2.60.120.590">
    <property type="entry name" value="Alpha-ketoglutarate-dependent dioxygenase AlkB-like"/>
    <property type="match status" value="1"/>
</dbReference>
<dbReference type="AlphaFoldDB" id="A0A5Q2RPV8"/>
<dbReference type="InterPro" id="IPR027450">
    <property type="entry name" value="AlkB-like"/>
</dbReference>
<dbReference type="InterPro" id="IPR005123">
    <property type="entry name" value="Oxoglu/Fe-dep_dioxygenase_dom"/>
</dbReference>
<dbReference type="RefSeq" id="WP_153760026.1">
    <property type="nucleotide sequence ID" value="NZ_CP045851.1"/>
</dbReference>
<sequence>MATPVATIAFERAQLDDACWVDVARGFVGGLGHDPSEVYAAVRDGIAWQQGRVFRYERWIDEPRMGGMLRQGQQAPHIVLDETRRAIERHYGVGFGGCSFAYYRDHSDSMGLHRDRDMRWLDDTLIALLVLGDRRPFHLRPRANRYDHDAPHRGATVDVAPGHGDLIVMGGACQDRWEHGVPRPATPTGGRISAQWRWTSRQGRPVVGASYRAPRHFSRSR</sequence>
<protein>
    <submittedName>
        <fullName evidence="2">DNA repair protein</fullName>
    </submittedName>
</protein>
<dbReference type="Proteomes" id="UP000334019">
    <property type="component" value="Chromosome"/>
</dbReference>
<dbReference type="InterPro" id="IPR032854">
    <property type="entry name" value="ALKBH3"/>
</dbReference>
<evidence type="ECO:0000313" key="2">
    <source>
        <dbReference type="EMBL" id="QGG95920.1"/>
    </source>
</evidence>
<dbReference type="PANTHER" id="PTHR31212:SF4">
    <property type="entry name" value="ALPHA-KETOGLUTARATE-DEPENDENT DIOXYGENASE ALKB HOMOLOG 3"/>
    <property type="match status" value="1"/>
</dbReference>
<keyword evidence="3" id="KW-1185">Reference proteome</keyword>
<dbReference type="Pfam" id="PF13532">
    <property type="entry name" value="2OG-FeII_Oxy_2"/>
    <property type="match status" value="1"/>
</dbReference>
<dbReference type="KEGG" id="atq:GH723_12890"/>
<dbReference type="InterPro" id="IPR037151">
    <property type="entry name" value="AlkB-like_sf"/>
</dbReference>
<gene>
    <name evidence="2" type="ORF">GH723_12890</name>
</gene>
<dbReference type="PANTHER" id="PTHR31212">
    <property type="entry name" value="ALPHA-KETOGLUTARATE-DEPENDENT DIOXYGENASE ALKB HOMOLOG 3"/>
    <property type="match status" value="1"/>
</dbReference>
<dbReference type="SUPFAM" id="SSF51197">
    <property type="entry name" value="Clavaminate synthase-like"/>
    <property type="match status" value="1"/>
</dbReference>